<dbReference type="EMBL" id="NQVN01000009">
    <property type="protein sequence ID" value="PIO98479.1"/>
    <property type="molecule type" value="Genomic_DNA"/>
</dbReference>
<gene>
    <name evidence="2" type="ORF">CJ014_14210</name>
</gene>
<dbReference type="Proteomes" id="UP000231070">
    <property type="component" value="Unassembled WGS sequence"/>
</dbReference>
<evidence type="ECO:0000313" key="3">
    <source>
        <dbReference type="Proteomes" id="UP000231070"/>
    </source>
</evidence>
<protein>
    <recommendedName>
        <fullName evidence="4">DUF2336 domain-containing protein</fullName>
    </recommendedName>
</protein>
<comment type="caution">
    <text evidence="2">The sequence shown here is derived from an EMBL/GenBank/DDBJ whole genome shotgun (WGS) entry which is preliminary data.</text>
</comment>
<keyword evidence="3" id="KW-1185">Reference proteome</keyword>
<organism evidence="2 3">
    <name type="scientific">Pleomorphomonas carboxyditropha</name>
    <dbReference type="NCBI Taxonomy" id="2023338"/>
    <lineage>
        <taxon>Bacteria</taxon>
        <taxon>Pseudomonadati</taxon>
        <taxon>Pseudomonadota</taxon>
        <taxon>Alphaproteobacteria</taxon>
        <taxon>Hyphomicrobiales</taxon>
        <taxon>Pleomorphomonadaceae</taxon>
        <taxon>Pleomorphomonas</taxon>
    </lineage>
</organism>
<dbReference type="Pfam" id="PF10098">
    <property type="entry name" value="DUF2336"/>
    <property type="match status" value="1"/>
</dbReference>
<evidence type="ECO:0000256" key="1">
    <source>
        <dbReference type="SAM" id="MobiDB-lite"/>
    </source>
</evidence>
<dbReference type="InterPro" id="IPR019285">
    <property type="entry name" value="DUF2336"/>
</dbReference>
<feature type="region of interest" description="Disordered" evidence="1">
    <location>
        <begin position="22"/>
        <end position="71"/>
    </location>
</feature>
<evidence type="ECO:0008006" key="4">
    <source>
        <dbReference type="Google" id="ProtNLM"/>
    </source>
</evidence>
<reference evidence="2 3" key="1">
    <citation type="submission" date="2017-08" db="EMBL/GenBank/DDBJ databases">
        <title>Pleomorphomonas carboxidotrophicus sp. nov., a new mesophilic hydrogenogenic carboxidotroph.</title>
        <authorList>
            <person name="Esquivel-Elizondo S."/>
            <person name="Krajmalnik-Brown R."/>
            <person name="Maldonado J."/>
        </authorList>
    </citation>
    <scope>NUCLEOTIDE SEQUENCE [LARGE SCALE GENOMIC DNA]</scope>
    <source>
        <strain evidence="2 3">SVCO-16</strain>
    </source>
</reference>
<name>A0A2G9WUX1_9HYPH</name>
<feature type="region of interest" description="Disordered" evidence="1">
    <location>
        <begin position="474"/>
        <end position="507"/>
    </location>
</feature>
<sequence length="507" mass="55505">MPAGAIPRPACEPSAASAIWVRRPDRARRRHGTAERLPRKNRSSVFDAHGWPADRKLPPRPRHPPGPERFTANNALGRLPRSSTFASFHHHSVARVNKWFTIWTAFSACSAAGRHGQNRRRNTHVRDGFEMASPPFSSGIFGLVKGSDGARSRSLLREATELYVSEPVHTRSETAMYEELAAQLLKVTGLQDRIRIATLLADYSEVPASVMRSLLHDIFPVSSVMIEKSKSISEGQLLALAATASPSHLEMIAARKNLQPAVVEALLGRMRADGLTALAANPSLHFSPSAVRHLVENAHGNPRLARLLAARMDDVQDTDLIDLFLDLDGRGRRRVIQALEIAALREFAARRPLPRVPMPDADKVATLARACLQRNTEAMARMLSDITGLDAPFLVRLLADQGGEPLSICLKAAGVDTGIATRVILFSGVDDTRSYFDVKRLVDLYEMVSLRSALLLVDRWRGVVPAARRAPVHVPQAQAGTPVRATASGGSHGEKPAETPQIRRDRA</sequence>
<accession>A0A2G9WUX1</accession>
<proteinExistence type="predicted"/>
<dbReference type="OrthoDB" id="8437049at2"/>
<dbReference type="AlphaFoldDB" id="A0A2G9WUX1"/>
<evidence type="ECO:0000313" key="2">
    <source>
        <dbReference type="EMBL" id="PIO98479.1"/>
    </source>
</evidence>
<feature type="compositionally biased region" description="Basic and acidic residues" evidence="1">
    <location>
        <begin position="492"/>
        <end position="507"/>
    </location>
</feature>